<dbReference type="EMBL" id="DMUP01000128">
    <property type="protein sequence ID" value="HAR56256.1"/>
    <property type="molecule type" value="Genomic_DNA"/>
</dbReference>
<dbReference type="NCBIfam" id="TIGR01182">
    <property type="entry name" value="eda"/>
    <property type="match status" value="1"/>
</dbReference>
<dbReference type="SUPFAM" id="SSF51569">
    <property type="entry name" value="Aldolase"/>
    <property type="match status" value="1"/>
</dbReference>
<evidence type="ECO:0000313" key="7">
    <source>
        <dbReference type="Proteomes" id="UP000262878"/>
    </source>
</evidence>
<dbReference type="AlphaFoldDB" id="A0A348WNZ4"/>
<dbReference type="STRING" id="314276.OS145_00560"/>
<dbReference type="Proteomes" id="UP000262878">
    <property type="component" value="Unassembled WGS sequence"/>
</dbReference>
<sequence length="186" mass="19752">MNYSANDILNASSVIPVIVIDDIQQAVPLGRTLCKQGFKVLEVTLRTPAALHAIEEMRRELPDAIVGAGTVTNITQLTQVQTAGAQFAISPGATPALLEAGKGADIPLIPGIATVSELMMGIEYGYDRFKLFPAEAVGGVKLLKSIHGPFPDIRFCPTGGINESNYQDYLALPNVSCVGGSWIMPK</sequence>
<comment type="caution">
    <text evidence="6">The sequence shown here is derived from an EMBL/GenBank/DDBJ whole genome shotgun (WGS) entry which is preliminary data.</text>
</comment>
<reference evidence="6 7" key="1">
    <citation type="journal article" date="2018" name="Nat. Biotechnol.">
        <title>A standardized bacterial taxonomy based on genome phylogeny substantially revises the tree of life.</title>
        <authorList>
            <person name="Parks D.H."/>
            <person name="Chuvochina M."/>
            <person name="Waite D.W."/>
            <person name="Rinke C."/>
            <person name="Skarshewski A."/>
            <person name="Chaumeil P.A."/>
            <person name="Hugenholtz P."/>
        </authorList>
    </citation>
    <scope>NUCLEOTIDE SEQUENCE [LARGE SCALE GENOMIC DNA]</scope>
    <source>
        <strain evidence="6">UBA9360</strain>
    </source>
</reference>
<evidence type="ECO:0000256" key="4">
    <source>
        <dbReference type="ARBA" id="ARBA00023239"/>
    </source>
</evidence>
<proteinExistence type="inferred from homology"/>
<dbReference type="PROSITE" id="PS00160">
    <property type="entry name" value="ALDOLASE_KDPG_KHG_2"/>
    <property type="match status" value="1"/>
</dbReference>
<evidence type="ECO:0000256" key="3">
    <source>
        <dbReference type="ARBA" id="ARBA00011233"/>
    </source>
</evidence>
<evidence type="ECO:0000256" key="5">
    <source>
        <dbReference type="ARBA" id="ARBA00023277"/>
    </source>
</evidence>
<dbReference type="InterPro" id="IPR000887">
    <property type="entry name" value="Aldlse_KDPG_KHG"/>
</dbReference>
<organism evidence="6 7">
    <name type="scientific">Idiomarina baltica</name>
    <dbReference type="NCBI Taxonomy" id="190892"/>
    <lineage>
        <taxon>Bacteria</taxon>
        <taxon>Pseudomonadati</taxon>
        <taxon>Pseudomonadota</taxon>
        <taxon>Gammaproteobacteria</taxon>
        <taxon>Alteromonadales</taxon>
        <taxon>Idiomarinaceae</taxon>
        <taxon>Idiomarina</taxon>
    </lineage>
</organism>
<evidence type="ECO:0000313" key="6">
    <source>
        <dbReference type="EMBL" id="HAR56256.1"/>
    </source>
</evidence>
<dbReference type="InterPro" id="IPR013785">
    <property type="entry name" value="Aldolase_TIM"/>
</dbReference>
<gene>
    <name evidence="6" type="ORF">DCR58_05645</name>
</gene>
<comment type="subunit">
    <text evidence="3">Homotrimer.</text>
</comment>
<comment type="similarity">
    <text evidence="2">Belongs to the KHG/KDPG aldolase family.</text>
</comment>
<keyword evidence="5" id="KW-0119">Carbohydrate metabolism</keyword>
<dbReference type="GO" id="GO:0008700">
    <property type="term" value="F:(R,S)-4-hydroxy-2-oxoglutarate aldolase activity"/>
    <property type="evidence" value="ECO:0007669"/>
    <property type="project" value="UniProtKB-EC"/>
</dbReference>
<dbReference type="EC" id="4.1.3.16" evidence="6"/>
<dbReference type="RefSeq" id="WP_272977502.1">
    <property type="nucleotide sequence ID" value="NZ_DBGH01000025.1"/>
</dbReference>
<accession>A0A348WNZ4</accession>
<dbReference type="PANTHER" id="PTHR30246">
    <property type="entry name" value="2-KETO-3-DEOXY-6-PHOSPHOGLUCONATE ALDOLASE"/>
    <property type="match status" value="1"/>
</dbReference>
<dbReference type="Pfam" id="PF01081">
    <property type="entry name" value="Aldolase"/>
    <property type="match status" value="1"/>
</dbReference>
<protein>
    <submittedName>
        <fullName evidence="6">Keto-deoxy-phosphogluconate aldolase</fullName>
        <ecNumber evidence="6">4.1.2.14</ecNumber>
        <ecNumber evidence="6">4.1.3.16</ecNumber>
    </submittedName>
</protein>
<dbReference type="CDD" id="cd00452">
    <property type="entry name" value="KDPG_aldolase"/>
    <property type="match status" value="1"/>
</dbReference>
<dbReference type="NCBIfam" id="NF004325">
    <property type="entry name" value="PRK05718.1"/>
    <property type="match status" value="1"/>
</dbReference>
<dbReference type="InterPro" id="IPR031338">
    <property type="entry name" value="KDPG/KHG_AS_2"/>
</dbReference>
<evidence type="ECO:0000256" key="2">
    <source>
        <dbReference type="ARBA" id="ARBA00006906"/>
    </source>
</evidence>
<keyword evidence="4 6" id="KW-0456">Lyase</keyword>
<evidence type="ECO:0000256" key="1">
    <source>
        <dbReference type="ARBA" id="ARBA00004761"/>
    </source>
</evidence>
<dbReference type="PANTHER" id="PTHR30246:SF1">
    <property type="entry name" value="2-DEHYDRO-3-DEOXY-6-PHOSPHOGALACTONATE ALDOLASE-RELATED"/>
    <property type="match status" value="1"/>
</dbReference>
<comment type="pathway">
    <text evidence="1">Carbohydrate acid metabolism.</text>
</comment>
<dbReference type="GO" id="GO:0008675">
    <property type="term" value="F:2-dehydro-3-deoxy-phosphogluconate aldolase activity"/>
    <property type="evidence" value="ECO:0007669"/>
    <property type="project" value="UniProtKB-EC"/>
</dbReference>
<name>A0A348WNZ4_9GAMM</name>
<dbReference type="Gene3D" id="3.20.20.70">
    <property type="entry name" value="Aldolase class I"/>
    <property type="match status" value="1"/>
</dbReference>
<dbReference type="EC" id="4.1.2.14" evidence="6"/>